<name>D8KAX8_NITWC</name>
<protein>
    <submittedName>
        <fullName evidence="1">Uncharacterized protein</fullName>
    </submittedName>
</protein>
<dbReference type="KEGG" id="nwa:Nwat_0549"/>
<keyword evidence="2" id="KW-1185">Reference proteome</keyword>
<reference evidence="1 2" key="1">
    <citation type="submission" date="2010-06" db="EMBL/GenBank/DDBJ databases">
        <title>Complete sequence of chromosome of Nitrosococcus watsoni C-113.</title>
        <authorList>
            <consortium name="US DOE Joint Genome Institute"/>
            <person name="Lucas S."/>
            <person name="Copeland A."/>
            <person name="Lapidus A."/>
            <person name="Cheng J.-F."/>
            <person name="Bruce D."/>
            <person name="Goodwin L."/>
            <person name="Pitluck S."/>
            <person name="Malfatti S.A."/>
            <person name="Chain P.S.G."/>
            <person name="Land M."/>
            <person name="Hauser L."/>
            <person name="Kyrpides N."/>
            <person name="Ivanova N."/>
            <person name="Cambell M.A."/>
            <person name="Heidelberg J.F."/>
            <person name="Klotz M.G."/>
            <person name="Woyke T."/>
        </authorList>
    </citation>
    <scope>NUCLEOTIDE SEQUENCE [LARGE SCALE GENOMIC DNA]</scope>
    <source>
        <strain evidence="1 2">C-113</strain>
    </source>
</reference>
<gene>
    <name evidence="1" type="ordered locus">Nwat_0549</name>
</gene>
<dbReference type="STRING" id="105559.Nwat_0549"/>
<evidence type="ECO:0000313" key="1">
    <source>
        <dbReference type="EMBL" id="ADJ27512.1"/>
    </source>
</evidence>
<sequence length="36" mass="3815">MPPSEGREVQTASHARGAGYLPFAMNGRYGFLAFGA</sequence>
<evidence type="ECO:0000313" key="2">
    <source>
        <dbReference type="Proteomes" id="UP000000393"/>
    </source>
</evidence>
<dbReference type="Proteomes" id="UP000000393">
    <property type="component" value="Chromosome"/>
</dbReference>
<dbReference type="AlphaFoldDB" id="D8KAX8"/>
<dbReference type="HOGENOM" id="CLU_3357318_0_0_6"/>
<dbReference type="EMBL" id="CP002086">
    <property type="protein sequence ID" value="ADJ27512.1"/>
    <property type="molecule type" value="Genomic_DNA"/>
</dbReference>
<accession>D8KAX8</accession>
<organism evidence="1 2">
    <name type="scientific">Nitrosococcus watsoni (strain C-113)</name>
    <dbReference type="NCBI Taxonomy" id="105559"/>
    <lineage>
        <taxon>Bacteria</taxon>
        <taxon>Pseudomonadati</taxon>
        <taxon>Pseudomonadota</taxon>
        <taxon>Gammaproteobacteria</taxon>
        <taxon>Chromatiales</taxon>
        <taxon>Chromatiaceae</taxon>
        <taxon>Nitrosococcus</taxon>
    </lineage>
</organism>
<proteinExistence type="predicted"/>